<proteinExistence type="predicted"/>
<evidence type="ECO:0000313" key="2">
    <source>
        <dbReference type="EMBL" id="MPD01162.1"/>
    </source>
</evidence>
<keyword evidence="3" id="KW-1185">Reference proteome</keyword>
<organism evidence="2 3">
    <name type="scientific">Portunus trituberculatus</name>
    <name type="common">Swimming crab</name>
    <name type="synonym">Neptunus trituberculatus</name>
    <dbReference type="NCBI Taxonomy" id="210409"/>
    <lineage>
        <taxon>Eukaryota</taxon>
        <taxon>Metazoa</taxon>
        <taxon>Ecdysozoa</taxon>
        <taxon>Arthropoda</taxon>
        <taxon>Crustacea</taxon>
        <taxon>Multicrustacea</taxon>
        <taxon>Malacostraca</taxon>
        <taxon>Eumalacostraca</taxon>
        <taxon>Eucarida</taxon>
        <taxon>Decapoda</taxon>
        <taxon>Pleocyemata</taxon>
        <taxon>Brachyura</taxon>
        <taxon>Eubrachyura</taxon>
        <taxon>Portunoidea</taxon>
        <taxon>Portunidae</taxon>
        <taxon>Portuninae</taxon>
        <taxon>Portunus</taxon>
    </lineage>
</organism>
<dbReference type="AlphaFoldDB" id="A0A5B7JT60"/>
<protein>
    <submittedName>
        <fullName evidence="2">Uncharacterized protein</fullName>
    </submittedName>
</protein>
<accession>A0A5B7JT60</accession>
<evidence type="ECO:0000256" key="1">
    <source>
        <dbReference type="SAM" id="MobiDB-lite"/>
    </source>
</evidence>
<comment type="caution">
    <text evidence="2">The sequence shown here is derived from an EMBL/GenBank/DDBJ whole genome shotgun (WGS) entry which is preliminary data.</text>
</comment>
<dbReference type="EMBL" id="VSRR010125998">
    <property type="protein sequence ID" value="MPD01162.1"/>
    <property type="molecule type" value="Genomic_DNA"/>
</dbReference>
<evidence type="ECO:0000313" key="3">
    <source>
        <dbReference type="Proteomes" id="UP000324222"/>
    </source>
</evidence>
<feature type="region of interest" description="Disordered" evidence="1">
    <location>
        <begin position="25"/>
        <end position="61"/>
    </location>
</feature>
<gene>
    <name evidence="2" type="ORF">E2C01_096678</name>
</gene>
<sequence>MIAAAAYLAGAPPRRAHRWPHMRCIGGRQQRPDSTSTAAAGSPSSTGGRLGGTWAATGVAR</sequence>
<reference evidence="2 3" key="1">
    <citation type="submission" date="2019-05" db="EMBL/GenBank/DDBJ databases">
        <title>Another draft genome of Portunus trituberculatus and its Hox gene families provides insights of decapod evolution.</title>
        <authorList>
            <person name="Jeong J.-H."/>
            <person name="Song I."/>
            <person name="Kim S."/>
            <person name="Choi T."/>
            <person name="Kim D."/>
            <person name="Ryu S."/>
            <person name="Kim W."/>
        </authorList>
    </citation>
    <scope>NUCLEOTIDE SEQUENCE [LARGE SCALE GENOMIC DNA]</scope>
    <source>
        <tissue evidence="2">Muscle</tissue>
    </source>
</reference>
<feature type="compositionally biased region" description="Low complexity" evidence="1">
    <location>
        <begin position="34"/>
        <end position="47"/>
    </location>
</feature>
<dbReference type="Proteomes" id="UP000324222">
    <property type="component" value="Unassembled WGS sequence"/>
</dbReference>
<name>A0A5B7JT60_PORTR</name>